<sequence length="210" mass="23991">MANTRTPKPLRLITMNTPKGQEVQIVVEELRLCYEVNVVHMVVDVRTGMQKQPGFLRLNPNGKIPVLIDNNHDAINTIDRPFCVMESGAICRQYLCSRFDTKRVFYFSDPCELSEMEQWVAWGLSTLNPATDECIKSLRHSDQRDDSAVKYLRDEVILAYTDLENHLQSASPLGTRLYLAGNGQGKFSIADMIIWPWINVSHMCGLREMI</sequence>
<reference evidence="4" key="1">
    <citation type="submission" date="2009-11" db="EMBL/GenBank/DDBJ databases">
        <authorList>
            <consortium name="The Broad Institute Genome Sequencing Platform"/>
            <person name="Ward D."/>
            <person name="Feldgarden M."/>
            <person name="Earl A."/>
            <person name="Young S.K."/>
            <person name="Zeng Q."/>
            <person name="Koehrsen M."/>
            <person name="Alvarado L."/>
            <person name="Berlin A."/>
            <person name="Bochicchio J."/>
            <person name="Borenstein D."/>
            <person name="Chapman S.B."/>
            <person name="Chen Z."/>
            <person name="Engels R."/>
            <person name="Freedman E."/>
            <person name="Gellesch M."/>
            <person name="Goldberg J."/>
            <person name="Griggs A."/>
            <person name="Gujja S."/>
            <person name="Heilman E."/>
            <person name="Heiman D."/>
            <person name="Hepburn T."/>
            <person name="Howarth C."/>
            <person name="Jen D."/>
            <person name="Larson L."/>
            <person name="Lewis B."/>
            <person name="Mehta T."/>
            <person name="Park D."/>
            <person name="Pearson M."/>
            <person name="Roberts A."/>
            <person name="Saif S."/>
            <person name="Shea T."/>
            <person name="Shenoy N."/>
            <person name="Sisk P."/>
            <person name="Stolte C."/>
            <person name="Sykes S."/>
            <person name="Thomson T."/>
            <person name="Walk T."/>
            <person name="White J."/>
            <person name="Yandava C."/>
            <person name="Izard J."/>
            <person name="Baranova O.V."/>
            <person name="Blanton J.M."/>
            <person name="Tanner A.C."/>
            <person name="Dewhirst F.E."/>
            <person name="Haas B."/>
            <person name="Nusbaum C."/>
            <person name="Birren B."/>
        </authorList>
    </citation>
    <scope>NUCLEOTIDE SEQUENCE [LARGE SCALE GENOMIC DNA]</scope>
    <source>
        <strain evidence="4">1-1 BBBD Race 1</strain>
    </source>
</reference>
<comment type="similarity">
    <text evidence="1">Belongs to the GST superfamily.</text>
</comment>
<dbReference type="SFLD" id="SFLDG00358">
    <property type="entry name" value="Main_(cytGST)"/>
    <property type="match status" value="1"/>
</dbReference>
<dbReference type="InterPro" id="IPR004045">
    <property type="entry name" value="Glutathione_S-Trfase_N"/>
</dbReference>
<dbReference type="SFLD" id="SFLDS00019">
    <property type="entry name" value="Glutathione_Transferase_(cytos"/>
    <property type="match status" value="1"/>
</dbReference>
<dbReference type="AlphaFoldDB" id="A0A180G5Q8"/>
<reference evidence="5 6" key="3">
    <citation type="journal article" date="2017" name="G3 (Bethesda)">
        <title>Comparative analysis highlights variable genome content of wheat rusts and divergence of the mating loci.</title>
        <authorList>
            <person name="Cuomo C.A."/>
            <person name="Bakkeren G."/>
            <person name="Khalil H.B."/>
            <person name="Panwar V."/>
            <person name="Joly D."/>
            <person name="Linning R."/>
            <person name="Sakthikumar S."/>
            <person name="Song X."/>
            <person name="Adiconis X."/>
            <person name="Fan L."/>
            <person name="Goldberg J.M."/>
            <person name="Levin J.Z."/>
            <person name="Young S."/>
            <person name="Zeng Q."/>
            <person name="Anikster Y."/>
            <person name="Bruce M."/>
            <person name="Wang M."/>
            <person name="Yin C."/>
            <person name="McCallum B."/>
            <person name="Szabo L.J."/>
            <person name="Hulbert S."/>
            <person name="Chen X."/>
            <person name="Fellers J.P."/>
        </authorList>
    </citation>
    <scope>NUCLEOTIDE SEQUENCE</scope>
    <source>
        <strain evidence="6">Isolate 1-1 / race 1 (BBBD)</strain>
        <strain evidence="5">isolate 1-1 / race 1 (BBBD)</strain>
    </source>
</reference>
<dbReference type="InterPro" id="IPR010987">
    <property type="entry name" value="Glutathione-S-Trfase_C-like"/>
</dbReference>
<evidence type="ECO:0000313" key="5">
    <source>
        <dbReference type="EnsemblFungi" id="PTTG_29277-t43_1-p1"/>
    </source>
</evidence>
<evidence type="ECO:0000259" key="3">
    <source>
        <dbReference type="PROSITE" id="PS50405"/>
    </source>
</evidence>
<dbReference type="InterPro" id="IPR036282">
    <property type="entry name" value="Glutathione-S-Trfase_C_sf"/>
</dbReference>
<dbReference type="PANTHER" id="PTHR44051:SF8">
    <property type="entry name" value="GLUTATHIONE S-TRANSFERASE GSTA"/>
    <property type="match status" value="1"/>
</dbReference>
<protein>
    <recommendedName>
        <fullName evidence="7">GST N-terminal domain-containing protein</fullName>
    </recommendedName>
</protein>
<dbReference type="Gene3D" id="1.20.1050.10">
    <property type="match status" value="1"/>
</dbReference>
<accession>A0A180G5Q8</accession>
<evidence type="ECO:0000313" key="4">
    <source>
        <dbReference type="EMBL" id="OAV87789.1"/>
    </source>
</evidence>
<proteinExistence type="inferred from homology"/>
<feature type="domain" description="GST N-terminal" evidence="2">
    <location>
        <begin position="7"/>
        <end position="103"/>
    </location>
</feature>
<reference evidence="5" key="4">
    <citation type="submission" date="2025-05" db="UniProtKB">
        <authorList>
            <consortium name="EnsemblFungi"/>
        </authorList>
    </citation>
    <scope>IDENTIFICATION</scope>
    <source>
        <strain evidence="5">isolate 1-1 / race 1 (BBBD)</strain>
    </source>
</reference>
<dbReference type="VEuPathDB" id="FungiDB:PTTG_29277"/>
<dbReference type="PROSITE" id="PS50405">
    <property type="entry name" value="GST_CTER"/>
    <property type="match status" value="1"/>
</dbReference>
<dbReference type="EnsemblFungi" id="PTTG_29277-t43_1">
    <property type="protein sequence ID" value="PTTG_29277-t43_1-p1"/>
    <property type="gene ID" value="PTTG_29277"/>
</dbReference>
<reference evidence="4" key="2">
    <citation type="submission" date="2016-05" db="EMBL/GenBank/DDBJ databases">
        <title>Comparative analysis highlights variable genome content of wheat rusts and divergence of the mating loci.</title>
        <authorList>
            <person name="Cuomo C.A."/>
            <person name="Bakkeren G."/>
            <person name="Szabo L."/>
            <person name="Khalil H."/>
            <person name="Joly D."/>
            <person name="Goldberg J."/>
            <person name="Young S."/>
            <person name="Zeng Q."/>
            <person name="Fellers J."/>
        </authorList>
    </citation>
    <scope>NUCLEOTIDE SEQUENCE [LARGE SCALE GENOMIC DNA]</scope>
    <source>
        <strain evidence="4">1-1 BBBD Race 1</strain>
    </source>
</reference>
<dbReference type="EMBL" id="ADAS02000281">
    <property type="protein sequence ID" value="OAV87789.1"/>
    <property type="molecule type" value="Genomic_DNA"/>
</dbReference>
<dbReference type="Gene3D" id="3.40.30.10">
    <property type="entry name" value="Glutaredoxin"/>
    <property type="match status" value="1"/>
</dbReference>
<feature type="domain" description="GST C-terminal" evidence="3">
    <location>
        <begin position="109"/>
        <end position="210"/>
    </location>
</feature>
<dbReference type="Pfam" id="PF13409">
    <property type="entry name" value="GST_N_2"/>
    <property type="match status" value="1"/>
</dbReference>
<dbReference type="STRING" id="630390.A0A180G5Q8"/>
<name>A0A180G5Q8_PUCT1</name>
<evidence type="ECO:0000256" key="1">
    <source>
        <dbReference type="ARBA" id="ARBA00007409"/>
    </source>
</evidence>
<evidence type="ECO:0008006" key="7">
    <source>
        <dbReference type="Google" id="ProtNLM"/>
    </source>
</evidence>
<dbReference type="PROSITE" id="PS50404">
    <property type="entry name" value="GST_NTER"/>
    <property type="match status" value="1"/>
</dbReference>
<organism evidence="4">
    <name type="scientific">Puccinia triticina (isolate 1-1 / race 1 (BBBD))</name>
    <name type="common">Brown leaf rust fungus</name>
    <dbReference type="NCBI Taxonomy" id="630390"/>
    <lineage>
        <taxon>Eukaryota</taxon>
        <taxon>Fungi</taxon>
        <taxon>Dikarya</taxon>
        <taxon>Basidiomycota</taxon>
        <taxon>Pucciniomycotina</taxon>
        <taxon>Pucciniomycetes</taxon>
        <taxon>Pucciniales</taxon>
        <taxon>Pucciniaceae</taxon>
        <taxon>Puccinia</taxon>
    </lineage>
</organism>
<dbReference type="OrthoDB" id="422574at2759"/>
<dbReference type="PANTHER" id="PTHR44051">
    <property type="entry name" value="GLUTATHIONE S-TRANSFERASE-RELATED"/>
    <property type="match status" value="1"/>
</dbReference>
<dbReference type="InterPro" id="IPR040079">
    <property type="entry name" value="Glutathione_S-Trfase"/>
</dbReference>
<dbReference type="SUPFAM" id="SSF47616">
    <property type="entry name" value="GST C-terminal domain-like"/>
    <property type="match status" value="1"/>
</dbReference>
<gene>
    <name evidence="4" type="ORF">PTTG_29277</name>
</gene>
<evidence type="ECO:0000313" key="6">
    <source>
        <dbReference type="Proteomes" id="UP000005240"/>
    </source>
</evidence>
<dbReference type="SUPFAM" id="SSF52833">
    <property type="entry name" value="Thioredoxin-like"/>
    <property type="match status" value="1"/>
</dbReference>
<dbReference type="InterPro" id="IPR036249">
    <property type="entry name" value="Thioredoxin-like_sf"/>
</dbReference>
<dbReference type="Proteomes" id="UP000005240">
    <property type="component" value="Unassembled WGS sequence"/>
</dbReference>
<evidence type="ECO:0000259" key="2">
    <source>
        <dbReference type="PROSITE" id="PS50404"/>
    </source>
</evidence>
<keyword evidence="6" id="KW-1185">Reference proteome</keyword>